<gene>
    <name evidence="2" type="ORF">COT77_01100</name>
</gene>
<dbReference type="AlphaFoldDB" id="A0A2M6WXJ1"/>
<name>A0A2M6WXJ1_9BACT</name>
<comment type="caution">
    <text evidence="2">The sequence shown here is derived from an EMBL/GenBank/DDBJ whole genome shotgun (WGS) entry which is preliminary data.</text>
</comment>
<evidence type="ECO:0000313" key="2">
    <source>
        <dbReference type="EMBL" id="PIT97508.1"/>
    </source>
</evidence>
<proteinExistence type="predicted"/>
<dbReference type="Proteomes" id="UP000228596">
    <property type="component" value="Unassembled WGS sequence"/>
</dbReference>
<evidence type="ECO:0000313" key="3">
    <source>
        <dbReference type="Proteomes" id="UP000228596"/>
    </source>
</evidence>
<feature type="transmembrane region" description="Helical" evidence="1">
    <location>
        <begin position="27"/>
        <end position="54"/>
    </location>
</feature>
<keyword evidence="1" id="KW-0812">Transmembrane</keyword>
<organism evidence="2 3">
    <name type="scientific">Candidatus Berkelbacteria bacterium CG10_big_fil_rev_8_21_14_0_10_41_12</name>
    <dbReference type="NCBI Taxonomy" id="1974513"/>
    <lineage>
        <taxon>Bacteria</taxon>
        <taxon>Candidatus Berkelbacteria</taxon>
    </lineage>
</organism>
<keyword evidence="1" id="KW-1133">Transmembrane helix</keyword>
<protein>
    <submittedName>
        <fullName evidence="2">Uncharacterized protein</fullName>
    </submittedName>
</protein>
<sequence length="365" mass="40355">MIKIPKDKTLKREGATSTGVKIFSSGIWWMISAIAFFGAVIALLILAAGMNGYFGSTGLRLTNKNDFSKLNSNQVQTDTISARDPGSGPNAANPIVYSASADKPRIEGNTIHIDSRINKLFNDYLANPNVLDSAKKPFAHEFIDVKTTDSKFSSLSQLPLHQPSISTLYRGVGIRVIGLDRVKCSWRRIDKDDNRCPVNWQPYKQYPILFSSDSIDIISVEAAADASVITGCLTACSADYFPNVESAPEDKTPNQKRQPGVSDINNIKSLLSEAAIYKMSMLTWELLSADDKFDSQSENLGYQKIVPYQIIVPQSLLQNIGNDWKTFVQKAQNSYVLKMQSRLSLGGLAFDPLLDTPVKAIHFNY</sequence>
<reference evidence="3" key="1">
    <citation type="submission" date="2017-09" db="EMBL/GenBank/DDBJ databases">
        <title>Depth-based differentiation of microbial function through sediment-hosted aquifers and enrichment of novel symbionts in the deep terrestrial subsurface.</title>
        <authorList>
            <person name="Probst A.J."/>
            <person name="Ladd B."/>
            <person name="Jarett J.K."/>
            <person name="Geller-Mcgrath D.E."/>
            <person name="Sieber C.M.K."/>
            <person name="Emerson J.B."/>
            <person name="Anantharaman K."/>
            <person name="Thomas B.C."/>
            <person name="Malmstrom R."/>
            <person name="Stieglmeier M."/>
            <person name="Klingl A."/>
            <person name="Woyke T."/>
            <person name="Ryan C.M."/>
            <person name="Banfield J.F."/>
        </authorList>
    </citation>
    <scope>NUCLEOTIDE SEQUENCE [LARGE SCALE GENOMIC DNA]</scope>
</reference>
<dbReference type="EMBL" id="PEZV01000007">
    <property type="protein sequence ID" value="PIT97508.1"/>
    <property type="molecule type" value="Genomic_DNA"/>
</dbReference>
<evidence type="ECO:0000256" key="1">
    <source>
        <dbReference type="SAM" id="Phobius"/>
    </source>
</evidence>
<keyword evidence="1" id="KW-0472">Membrane</keyword>
<accession>A0A2M6WXJ1</accession>